<name>A0ABX1JVZ8_9MICC</name>
<feature type="non-terminal residue" evidence="1">
    <location>
        <position position="1"/>
    </location>
</feature>
<comment type="caution">
    <text evidence="1">The sequence shown here is derived from an EMBL/GenBank/DDBJ whole genome shotgun (WGS) entry which is preliminary data.</text>
</comment>
<evidence type="ECO:0000313" key="2">
    <source>
        <dbReference type="Proteomes" id="UP000523795"/>
    </source>
</evidence>
<keyword evidence="2" id="KW-1185">Reference proteome</keyword>
<protein>
    <submittedName>
        <fullName evidence="1">3-keto-5-aminohexanoate cleavage protein</fullName>
    </submittedName>
</protein>
<evidence type="ECO:0000313" key="1">
    <source>
        <dbReference type="EMBL" id="NKX52355.1"/>
    </source>
</evidence>
<gene>
    <name evidence="1" type="ORF">HER39_17615</name>
</gene>
<proteinExistence type="predicted"/>
<dbReference type="Proteomes" id="UP000523795">
    <property type="component" value="Unassembled WGS sequence"/>
</dbReference>
<dbReference type="EMBL" id="JAAZSR010000500">
    <property type="protein sequence ID" value="NKX52355.1"/>
    <property type="molecule type" value="Genomic_DNA"/>
</dbReference>
<dbReference type="InterPro" id="IPR008567">
    <property type="entry name" value="BKACE"/>
</dbReference>
<reference evidence="1 2" key="1">
    <citation type="submission" date="2020-04" db="EMBL/GenBank/DDBJ databases">
        <authorList>
            <person name="Liu S."/>
        </authorList>
    </citation>
    <scope>NUCLEOTIDE SEQUENCE [LARGE SCALE GENOMIC DNA]</scope>
    <source>
        <strain evidence="1 2">CGMCC 1.15091</strain>
    </source>
</reference>
<accession>A0ABX1JVZ8</accession>
<organism evidence="1 2">
    <name type="scientific">Arthrobacter deserti</name>
    <dbReference type="NCBI Taxonomy" id="1742687"/>
    <lineage>
        <taxon>Bacteria</taxon>
        <taxon>Bacillati</taxon>
        <taxon>Actinomycetota</taxon>
        <taxon>Actinomycetes</taxon>
        <taxon>Micrococcales</taxon>
        <taxon>Micrococcaceae</taxon>
        <taxon>Arthrobacter</taxon>
    </lineage>
</organism>
<dbReference type="Pfam" id="PF05853">
    <property type="entry name" value="BKACE"/>
    <property type="match status" value="1"/>
</dbReference>
<dbReference type="InterPro" id="IPR013785">
    <property type="entry name" value="Aldolase_TIM"/>
</dbReference>
<feature type="non-terminal residue" evidence="1">
    <location>
        <position position="29"/>
    </location>
</feature>
<dbReference type="Gene3D" id="3.20.20.70">
    <property type="entry name" value="Aldolase class I"/>
    <property type="match status" value="1"/>
</dbReference>
<sequence length="29" mass="3069">SRKRKVIITSAVTGAIHTPSMSPHLPVSP</sequence>